<feature type="domain" description="UDP-glucose/GDP-mannose dehydrogenase C-terminal" evidence="13">
    <location>
        <begin position="300"/>
        <end position="387"/>
    </location>
</feature>
<feature type="binding site" evidence="12">
    <location>
        <position position="29"/>
    </location>
    <ligand>
        <name>NAD(+)</name>
        <dbReference type="ChEBI" id="CHEBI:57540"/>
    </ligand>
</feature>
<evidence type="ECO:0000256" key="4">
    <source>
        <dbReference type="ARBA" id="ARBA00012954"/>
    </source>
</evidence>
<evidence type="ECO:0000313" key="14">
    <source>
        <dbReference type="EMBL" id="HAC7376819.1"/>
    </source>
</evidence>
<evidence type="ECO:0000313" key="17">
    <source>
        <dbReference type="EMBL" id="HAF9123668.1"/>
    </source>
</evidence>
<dbReference type="EMBL" id="DAAMOU010000003">
    <property type="protein sequence ID" value="HAC7551906.1"/>
    <property type="molecule type" value="Genomic_DNA"/>
</dbReference>
<dbReference type="PIRSF" id="PIRSF000124">
    <property type="entry name" value="UDPglc_GDPman_dh"/>
    <property type="match status" value="1"/>
</dbReference>
<dbReference type="NCBIfam" id="TIGR03026">
    <property type="entry name" value="NDP-sugDHase"/>
    <property type="match status" value="1"/>
</dbReference>
<dbReference type="InterPro" id="IPR014027">
    <property type="entry name" value="UDP-Glc/GDP-Man_DH_C"/>
</dbReference>
<feature type="binding site" evidence="12">
    <location>
        <position position="256"/>
    </location>
    <ligand>
        <name>NAD(+)</name>
        <dbReference type="ChEBI" id="CHEBI:57540"/>
    </ligand>
</feature>
<dbReference type="Gene3D" id="3.40.50.720">
    <property type="entry name" value="NAD(P)-binding Rossmann-like Domain"/>
    <property type="match status" value="2"/>
</dbReference>
<dbReference type="InterPro" id="IPR014026">
    <property type="entry name" value="UDP-Glc/GDP-Man_DH_dimer"/>
</dbReference>
<evidence type="ECO:0000256" key="10">
    <source>
        <dbReference type="PIRSR" id="PIRSR500134-1"/>
    </source>
</evidence>
<feature type="binding site" evidence="11">
    <location>
        <position position="388"/>
    </location>
    <ligand>
        <name>substrate</name>
    </ligand>
</feature>
<feature type="binding site" evidence="11">
    <location>
        <position position="197"/>
    </location>
    <ligand>
        <name>substrate</name>
    </ligand>
</feature>
<comment type="similarity">
    <text evidence="3 9">Belongs to the UDP-glucose/GDP-mannose dehydrogenase family.</text>
</comment>
<evidence type="ECO:0000313" key="15">
    <source>
        <dbReference type="EMBL" id="HAC7551906.1"/>
    </source>
</evidence>
<evidence type="ECO:0000256" key="5">
    <source>
        <dbReference type="ARBA" id="ARBA00015132"/>
    </source>
</evidence>
<dbReference type="EC" id="1.1.1.22" evidence="4 9"/>
<dbReference type="InterPro" id="IPR036291">
    <property type="entry name" value="NAD(P)-bd_dom_sf"/>
</dbReference>
<reference evidence="14" key="2">
    <citation type="submission" date="2018-08" db="EMBL/GenBank/DDBJ databases">
        <authorList>
            <consortium name="NCBI Pathogen Detection Project"/>
        </authorList>
    </citation>
    <scope>NUCLEOTIDE SEQUENCE</scope>
    <source>
        <strain evidence="16">SL1_132</strain>
        <strain evidence="17">SL1_7893</strain>
        <strain evidence="18">SL1_7954</strain>
        <strain evidence="19">SL1_8336</strain>
        <strain evidence="15">SL1_85</strain>
        <strain evidence="14">SL1_94</strain>
    </source>
</reference>
<dbReference type="InterPro" id="IPR036220">
    <property type="entry name" value="UDP-Glc/GDP-Man_DH_C_sf"/>
</dbReference>
<dbReference type="Gene3D" id="1.10.1040.10">
    <property type="entry name" value="N-(1-d-carboxylethyl)-l-norvaline Dehydrogenase, domain 2"/>
    <property type="match status" value="1"/>
</dbReference>
<evidence type="ECO:0000256" key="12">
    <source>
        <dbReference type="PIRSR" id="PIRSR500134-3"/>
    </source>
</evidence>
<dbReference type="Pfam" id="PF00984">
    <property type="entry name" value="UDPG_MGDP_dh"/>
    <property type="match status" value="1"/>
</dbReference>
<dbReference type="FunFam" id="1.10.1040.10:FF:000026">
    <property type="entry name" value="UDP-glucose 6-dehydrogenase"/>
    <property type="match status" value="1"/>
</dbReference>
<dbReference type="InterPro" id="IPR017476">
    <property type="entry name" value="UDP-Glc/GDP-Man"/>
</dbReference>
<dbReference type="NCBIfam" id="NF011631">
    <property type="entry name" value="PRK15057.1"/>
    <property type="match status" value="1"/>
</dbReference>
<reference evidence="14" key="1">
    <citation type="journal article" date="2018" name="Genome Biol.">
        <title>SKESA: strategic k-mer extension for scrupulous assemblies.</title>
        <authorList>
            <person name="Souvorov A."/>
            <person name="Agarwala R."/>
            <person name="Lipman D.J."/>
        </authorList>
    </citation>
    <scope>NUCLEOTIDE SEQUENCE</scope>
    <source>
        <strain evidence="16">SL1_132</strain>
        <strain evidence="17">SL1_7893</strain>
        <strain evidence="18">SL1_7954</strain>
        <strain evidence="19">SL1_8336</strain>
        <strain evidence="15">SL1_85</strain>
        <strain evidence="14">SL1_94</strain>
    </source>
</reference>
<dbReference type="InterPro" id="IPR013328">
    <property type="entry name" value="6PGD_dom2"/>
</dbReference>
<dbReference type="Pfam" id="PF03721">
    <property type="entry name" value="UDPG_MGDP_dh_N"/>
    <property type="match status" value="1"/>
</dbReference>
<feature type="active site" description="Nucleophile" evidence="10">
    <location>
        <position position="253"/>
    </location>
</feature>
<comment type="catalytic activity">
    <reaction evidence="8 9">
        <text>UDP-alpha-D-glucose + 2 NAD(+) + H2O = UDP-alpha-D-glucuronate + 2 NADH + 3 H(+)</text>
        <dbReference type="Rhea" id="RHEA:23596"/>
        <dbReference type="ChEBI" id="CHEBI:15377"/>
        <dbReference type="ChEBI" id="CHEBI:15378"/>
        <dbReference type="ChEBI" id="CHEBI:57540"/>
        <dbReference type="ChEBI" id="CHEBI:57945"/>
        <dbReference type="ChEBI" id="CHEBI:58052"/>
        <dbReference type="ChEBI" id="CHEBI:58885"/>
        <dbReference type="EC" id="1.1.1.22"/>
    </reaction>
</comment>
<dbReference type="FunFam" id="3.40.50.720:FF:000400">
    <property type="entry name" value="UDP-glucose 6-dehydrogenase"/>
    <property type="match status" value="1"/>
</dbReference>
<gene>
    <name evidence="17" type="primary">ugd</name>
    <name evidence="14" type="ORF">G0E79_00255</name>
    <name evidence="15" type="ORF">G0F05_06065</name>
    <name evidence="16" type="ORF">G4A09_001446</name>
    <name evidence="17" type="ORF">G6334_000160</name>
    <name evidence="18" type="ORF">G6368_000160</name>
    <name evidence="19" type="ORF">G6373_000160</name>
</gene>
<dbReference type="GO" id="GO:0003979">
    <property type="term" value="F:UDP-glucose 6-dehydrogenase activity"/>
    <property type="evidence" value="ECO:0007669"/>
    <property type="project" value="UniProtKB-EC"/>
</dbReference>
<evidence type="ECO:0000313" key="16">
    <source>
        <dbReference type="EMBL" id="HAE3742564.1"/>
    </source>
</evidence>
<comment type="pathway">
    <text evidence="2">Bacterial outer membrane biogenesis; lipopolysaccharide biosynthesis.</text>
</comment>
<feature type="binding site" evidence="11">
    <location>
        <position position="250"/>
    </location>
    <ligand>
        <name>substrate</name>
    </ligand>
</feature>
<feature type="binding site" evidence="12">
    <location>
        <position position="314"/>
    </location>
    <ligand>
        <name>NAD(+)</name>
        <dbReference type="ChEBI" id="CHEBI:57540"/>
    </ligand>
</feature>
<dbReference type="EMBL" id="DAAWTE010000001">
    <property type="protein sequence ID" value="HAF9304641.1"/>
    <property type="molecule type" value="Genomic_DNA"/>
</dbReference>
<keyword evidence="6 9" id="KW-0560">Oxidoreductase</keyword>
<keyword evidence="7 9" id="KW-0520">NAD</keyword>
<dbReference type="InterPro" id="IPR008927">
    <property type="entry name" value="6-PGluconate_DH-like_C_sf"/>
</dbReference>
<evidence type="ECO:0000313" key="18">
    <source>
        <dbReference type="EMBL" id="HAF9281983.1"/>
    </source>
</evidence>
<dbReference type="GO" id="GO:0006065">
    <property type="term" value="P:UDP-glucuronate biosynthetic process"/>
    <property type="evidence" value="ECO:0007669"/>
    <property type="project" value="UniProtKB-UniPathway"/>
</dbReference>
<proteinExistence type="inferred from homology"/>
<feature type="binding site" evidence="12">
    <location>
        <position position="145"/>
    </location>
    <ligand>
        <name>NAD(+)</name>
        <dbReference type="ChEBI" id="CHEBI:57540"/>
    </ligand>
</feature>
<dbReference type="GO" id="GO:0000271">
    <property type="term" value="P:polysaccharide biosynthetic process"/>
    <property type="evidence" value="ECO:0007669"/>
    <property type="project" value="InterPro"/>
</dbReference>
<feature type="binding site" evidence="11">
    <location>
        <begin position="142"/>
        <end position="145"/>
    </location>
    <ligand>
        <name>substrate</name>
    </ligand>
</feature>
<dbReference type="GO" id="GO:0051287">
    <property type="term" value="F:NAD binding"/>
    <property type="evidence" value="ECO:0007669"/>
    <property type="project" value="InterPro"/>
</dbReference>
<evidence type="ECO:0000256" key="2">
    <source>
        <dbReference type="ARBA" id="ARBA00004756"/>
    </source>
</evidence>
<dbReference type="EMBL" id="DAAMMK010000001">
    <property type="protein sequence ID" value="HAC7376819.1"/>
    <property type="molecule type" value="Genomic_DNA"/>
</dbReference>
<sequence length="388" mass="43632">MKITISGTGYVGLSNGLLIAQHHDVVALDIVPSRVELLNDRISPIVDKEIQQFLKEDNIRFRATLDKFDAYQNADYVIIATPTDYDPKTNYFNTSSVESVIQDVISINPAAVMIIKSTVPVGFTAAMRQKFATENIIFSPEFLREGKALYDNLYPSRIVIGEQSERAREFAALLQEGAIKQEIPTLFTDSTEAEAIKLFANTYLAMRVAYFNELDSYAETLGLNTRQIIEGVCLDPRIGNHYNNPSFGYGGYCLPKDTKQLLANYQSVPNNIISAIVEANRTRKDFIADAILARKPKVVGIYRLIMKSGSDNFRSSSIQGIMKRIKAKGVEVIIYEPVMEEDTFFNSRLERDLHCFKQQADVIISNRMAAELLDVAEKVYTRDLFGSD</sequence>
<feature type="binding site" evidence="12">
    <location>
        <position position="34"/>
    </location>
    <ligand>
        <name>NAD(+)</name>
        <dbReference type="ChEBI" id="CHEBI:57540"/>
    </ligand>
</feature>
<evidence type="ECO:0000256" key="7">
    <source>
        <dbReference type="ARBA" id="ARBA00023027"/>
    </source>
</evidence>
<dbReference type="PIRSF" id="PIRSF500134">
    <property type="entry name" value="UDPglc_DH_bac"/>
    <property type="match status" value="1"/>
</dbReference>
<dbReference type="PANTHER" id="PTHR43750:SF2">
    <property type="entry name" value="UDP-GLUCOSE 6-DEHYDROGENASE"/>
    <property type="match status" value="1"/>
</dbReference>
<dbReference type="InterPro" id="IPR001732">
    <property type="entry name" value="UDP-Glc/GDP-Man_DH_N"/>
</dbReference>
<dbReference type="InterPro" id="IPR028357">
    <property type="entry name" value="UDPglc_DH_bac"/>
</dbReference>
<dbReference type="EMBL" id="DAARSI010000003">
    <property type="protein sequence ID" value="HAE3742564.1"/>
    <property type="molecule type" value="Genomic_DNA"/>
</dbReference>
<protein>
    <recommendedName>
        <fullName evidence="5 9">UDP-glucose 6-dehydrogenase</fullName>
        <ecNumber evidence="4 9">1.1.1.22</ecNumber>
    </recommendedName>
</protein>
<evidence type="ECO:0000313" key="19">
    <source>
        <dbReference type="EMBL" id="HAF9304641.1"/>
    </source>
</evidence>
<name>A0A703CW40_SALER</name>
<evidence type="ECO:0000256" key="3">
    <source>
        <dbReference type="ARBA" id="ARBA00006601"/>
    </source>
</evidence>
<feature type="binding site" evidence="11">
    <location>
        <position position="307"/>
    </location>
    <ligand>
        <name>substrate</name>
    </ligand>
</feature>
<evidence type="ECO:0000256" key="6">
    <source>
        <dbReference type="ARBA" id="ARBA00023002"/>
    </source>
</evidence>
<feature type="binding site" evidence="11">
    <location>
        <position position="306"/>
    </location>
    <ligand>
        <name>substrate</name>
    </ligand>
</feature>
<evidence type="ECO:0000256" key="1">
    <source>
        <dbReference type="ARBA" id="ARBA00004701"/>
    </source>
</evidence>
<dbReference type="AlphaFoldDB" id="A0A703CW40"/>
<feature type="binding site" evidence="11">
    <location>
        <begin position="242"/>
        <end position="246"/>
    </location>
    <ligand>
        <name>substrate</name>
    </ligand>
</feature>
<dbReference type="EMBL" id="DAAWRP010000001">
    <property type="protein sequence ID" value="HAF9123668.1"/>
    <property type="molecule type" value="Genomic_DNA"/>
</dbReference>
<dbReference type="SMART" id="SM00984">
    <property type="entry name" value="UDPG_MGDP_dh_C"/>
    <property type="match status" value="1"/>
</dbReference>
<dbReference type="FunFam" id="3.40.50.720:FF:000297">
    <property type="entry name" value="UDP-glucose 6-dehydrogenase"/>
    <property type="match status" value="1"/>
</dbReference>
<feature type="binding site" evidence="12">
    <location>
        <position position="83"/>
    </location>
    <ligand>
        <name>NAD(+)</name>
        <dbReference type="ChEBI" id="CHEBI:57540"/>
    </ligand>
</feature>
<dbReference type="SUPFAM" id="SSF48179">
    <property type="entry name" value="6-phosphogluconate dehydrogenase C-terminal domain-like"/>
    <property type="match status" value="1"/>
</dbReference>
<evidence type="ECO:0000256" key="11">
    <source>
        <dbReference type="PIRSR" id="PIRSR500134-2"/>
    </source>
</evidence>
<evidence type="ECO:0000256" key="8">
    <source>
        <dbReference type="ARBA" id="ARBA00047473"/>
    </source>
</evidence>
<comment type="caution">
    <text evidence="14">The sequence shown here is derived from an EMBL/GenBank/DDBJ whole genome shotgun (WGS) entry which is preliminary data.</text>
</comment>
<accession>A0A703CW40</accession>
<evidence type="ECO:0000256" key="9">
    <source>
        <dbReference type="PIRNR" id="PIRNR000124"/>
    </source>
</evidence>
<dbReference type="PANTHER" id="PTHR43750">
    <property type="entry name" value="UDP-GLUCOSE 6-DEHYDROGENASE TUAD"/>
    <property type="match status" value="1"/>
</dbReference>
<dbReference type="SUPFAM" id="SSF52413">
    <property type="entry name" value="UDP-glucose/GDP-mannose dehydrogenase C-terminal domain"/>
    <property type="match status" value="1"/>
</dbReference>
<dbReference type="EMBL" id="DAAWSX010000001">
    <property type="protein sequence ID" value="HAF9281983.1"/>
    <property type="molecule type" value="Genomic_DNA"/>
</dbReference>
<evidence type="ECO:0000259" key="13">
    <source>
        <dbReference type="SMART" id="SM00984"/>
    </source>
</evidence>
<feature type="binding site" evidence="12">
    <location>
        <position position="118"/>
    </location>
    <ligand>
        <name>NAD(+)</name>
        <dbReference type="ChEBI" id="CHEBI:57540"/>
    </ligand>
</feature>
<dbReference type="UniPathway" id="UPA00038">
    <property type="reaction ID" value="UER00491"/>
</dbReference>
<dbReference type="SUPFAM" id="SSF51735">
    <property type="entry name" value="NAD(P)-binding Rossmann-fold domains"/>
    <property type="match status" value="1"/>
</dbReference>
<organism evidence="14">
    <name type="scientific">Salmonella enterica</name>
    <name type="common">Salmonella choleraesuis</name>
    <dbReference type="NCBI Taxonomy" id="28901"/>
    <lineage>
        <taxon>Bacteria</taxon>
        <taxon>Pseudomonadati</taxon>
        <taxon>Pseudomonadota</taxon>
        <taxon>Gammaproteobacteria</taxon>
        <taxon>Enterobacterales</taxon>
        <taxon>Enterobacteriaceae</taxon>
        <taxon>Salmonella</taxon>
    </lineage>
</organism>
<comment type="pathway">
    <text evidence="1">Nucleotide-sugar biosynthesis; UDP-alpha-D-glucuronate biosynthesis; UDP-alpha-D-glucuronate from UDP-alpha-D-glucose: step 1/1.</text>
</comment>